<organism evidence="6 7">
    <name type="scientific">Croceivirga thetidis</name>
    <dbReference type="NCBI Taxonomy" id="2721623"/>
    <lineage>
        <taxon>Bacteria</taxon>
        <taxon>Pseudomonadati</taxon>
        <taxon>Bacteroidota</taxon>
        <taxon>Flavobacteriia</taxon>
        <taxon>Flavobacteriales</taxon>
        <taxon>Flavobacteriaceae</taxon>
        <taxon>Croceivirga</taxon>
    </lineage>
</organism>
<dbReference type="SUPFAM" id="SSF51905">
    <property type="entry name" value="FAD/NAD(P)-binding domain"/>
    <property type="match status" value="1"/>
</dbReference>
<protein>
    <submittedName>
        <fullName evidence="6">Choline dehydrogenase</fullName>
    </submittedName>
</protein>
<dbReference type="InterPro" id="IPR007867">
    <property type="entry name" value="GMC_OxRtase_C"/>
</dbReference>
<comment type="similarity">
    <text evidence="2">Belongs to the GMC oxidoreductase family.</text>
</comment>
<dbReference type="RefSeq" id="WP_168552891.1">
    <property type="nucleotide sequence ID" value="NZ_JAAWWL010000002.1"/>
</dbReference>
<proteinExistence type="inferred from homology"/>
<dbReference type="PROSITE" id="PS00624">
    <property type="entry name" value="GMC_OXRED_2"/>
    <property type="match status" value="1"/>
</dbReference>
<dbReference type="InterPro" id="IPR012132">
    <property type="entry name" value="GMC_OxRdtase"/>
</dbReference>
<comment type="caution">
    <text evidence="6">The sequence shown here is derived from an EMBL/GenBank/DDBJ whole genome shotgun (WGS) entry which is preliminary data.</text>
</comment>
<keyword evidence="7" id="KW-1185">Reference proteome</keyword>
<dbReference type="PROSITE" id="PS51257">
    <property type="entry name" value="PROKAR_LIPOPROTEIN"/>
    <property type="match status" value="1"/>
</dbReference>
<comment type="cofactor">
    <cofactor evidence="1">
        <name>FAD</name>
        <dbReference type="ChEBI" id="CHEBI:57692"/>
    </cofactor>
</comment>
<dbReference type="InterPro" id="IPR000172">
    <property type="entry name" value="GMC_OxRdtase_N"/>
</dbReference>
<dbReference type="Pfam" id="PF00732">
    <property type="entry name" value="GMC_oxred_N"/>
    <property type="match status" value="1"/>
</dbReference>
<dbReference type="PANTHER" id="PTHR11552:SF147">
    <property type="entry name" value="CHOLINE DEHYDROGENASE, MITOCHONDRIAL"/>
    <property type="match status" value="1"/>
</dbReference>
<dbReference type="Pfam" id="PF05199">
    <property type="entry name" value="GMC_oxred_C"/>
    <property type="match status" value="1"/>
</dbReference>
<feature type="domain" description="Glucose-methanol-choline oxidoreductase N-terminal" evidence="5">
    <location>
        <begin position="255"/>
        <end position="269"/>
    </location>
</feature>
<evidence type="ECO:0000256" key="1">
    <source>
        <dbReference type="ARBA" id="ARBA00001974"/>
    </source>
</evidence>
<dbReference type="PANTHER" id="PTHR11552">
    <property type="entry name" value="GLUCOSE-METHANOL-CHOLINE GMC OXIDOREDUCTASE"/>
    <property type="match status" value="1"/>
</dbReference>
<dbReference type="Gene3D" id="3.30.560.10">
    <property type="entry name" value="Glucose Oxidase, domain 3"/>
    <property type="match status" value="1"/>
</dbReference>
<dbReference type="PIRSF" id="PIRSF000137">
    <property type="entry name" value="Alcohol_oxidase"/>
    <property type="match status" value="1"/>
</dbReference>
<sequence>MSKNYDYIIIGAGSAGCVLANRLCKEHTVLLLEAGGKDSNPLISIPGAYVKLFRQKYDWQFWTEPQPHVDNRKIYLPRGKTLGGSSSTNAMAYVRGNKNDYDHWASFGNEGWDFESVKQYFMKSEHHEQAGTMDKGFHGSSGELNVTLPQHYKTPFAEAFIAAGQKLGIPINTDYNGRKQEGIGHFQFTIKNAKRHSAANAFLKPVLENPNLTIKTKTTVSNILFQGYKAIGVKTLNGKKEQTFYANREIILSSGAFGSPQLLMLSGIGDGDELSKIGIPVKHDLKGVGRNLQDHLFYPVSFSAKQRVGLNHGASQWGQLKAIWSYLTRKKGPFTIGPLEAVAFFNIDKLGESTNFQFHFAPMHMGDVYGGDAYDIKTFVHPKDGYTILPSLLHPRSKGEVSLKSKDPFEAPKIDPNFLSESEDMAALVKGGKLALELLRQSDFDTYRDELLMPNTIPTSDADWKAHIRKSVETIYHPVGTCKMGNDAMAVVDNELKVHGLEGIRVVDASIMPKIVSGNTNAPVYMIAEKGADMILSN</sequence>
<gene>
    <name evidence="6" type="ORF">HCU67_12205</name>
</gene>
<evidence type="ECO:0000313" key="6">
    <source>
        <dbReference type="EMBL" id="NKI32710.1"/>
    </source>
</evidence>
<evidence type="ECO:0000256" key="4">
    <source>
        <dbReference type="ARBA" id="ARBA00022827"/>
    </source>
</evidence>
<dbReference type="InterPro" id="IPR036188">
    <property type="entry name" value="FAD/NAD-bd_sf"/>
</dbReference>
<evidence type="ECO:0000313" key="7">
    <source>
        <dbReference type="Proteomes" id="UP000718451"/>
    </source>
</evidence>
<dbReference type="Proteomes" id="UP000718451">
    <property type="component" value="Unassembled WGS sequence"/>
</dbReference>
<dbReference type="EMBL" id="JAAWWL010000002">
    <property type="protein sequence ID" value="NKI32710.1"/>
    <property type="molecule type" value="Genomic_DNA"/>
</dbReference>
<evidence type="ECO:0000259" key="5">
    <source>
        <dbReference type="PROSITE" id="PS00624"/>
    </source>
</evidence>
<reference evidence="6 7" key="1">
    <citation type="submission" date="2020-04" db="EMBL/GenBank/DDBJ databases">
        <authorList>
            <person name="Yoon J."/>
        </authorList>
    </citation>
    <scope>NUCLEOTIDE SEQUENCE [LARGE SCALE GENOMIC DNA]</scope>
    <source>
        <strain evidence="6 7">DJ-13</strain>
    </source>
</reference>
<name>A0ABX1GUP1_9FLAO</name>
<keyword evidence="4" id="KW-0274">FAD</keyword>
<evidence type="ECO:0000256" key="2">
    <source>
        <dbReference type="ARBA" id="ARBA00010790"/>
    </source>
</evidence>
<evidence type="ECO:0000256" key="3">
    <source>
        <dbReference type="ARBA" id="ARBA00022630"/>
    </source>
</evidence>
<dbReference type="Gene3D" id="3.50.50.60">
    <property type="entry name" value="FAD/NAD(P)-binding domain"/>
    <property type="match status" value="1"/>
</dbReference>
<accession>A0ABX1GUP1</accession>
<dbReference type="SUPFAM" id="SSF54373">
    <property type="entry name" value="FAD-linked reductases, C-terminal domain"/>
    <property type="match status" value="1"/>
</dbReference>
<keyword evidence="3" id="KW-0285">Flavoprotein</keyword>